<gene>
    <name evidence="1" type="ORF">P154DRAFT_268034</name>
</gene>
<organism evidence="1 2">
    <name type="scientific">Amniculicola lignicola CBS 123094</name>
    <dbReference type="NCBI Taxonomy" id="1392246"/>
    <lineage>
        <taxon>Eukaryota</taxon>
        <taxon>Fungi</taxon>
        <taxon>Dikarya</taxon>
        <taxon>Ascomycota</taxon>
        <taxon>Pezizomycotina</taxon>
        <taxon>Dothideomycetes</taxon>
        <taxon>Pleosporomycetidae</taxon>
        <taxon>Pleosporales</taxon>
        <taxon>Amniculicolaceae</taxon>
        <taxon>Amniculicola</taxon>
    </lineage>
</organism>
<accession>A0A6A5W9J6</accession>
<dbReference type="EMBL" id="ML977607">
    <property type="protein sequence ID" value="KAF1998077.1"/>
    <property type="molecule type" value="Genomic_DNA"/>
</dbReference>
<sequence>MWLRGSRRPSRLWRALGVCILEKRRKQRARWRACFCWSVCSHVCTITRPPGRLSECGNGDSRPWPYAPASYAPAPSAQDRPMVDNVIKCMSVYLRPSRFLPEGPRRLCRGHPGHSGHSGPLSSCVCVCVCV</sequence>
<reference evidence="1" key="1">
    <citation type="journal article" date="2020" name="Stud. Mycol.">
        <title>101 Dothideomycetes genomes: a test case for predicting lifestyles and emergence of pathogens.</title>
        <authorList>
            <person name="Haridas S."/>
            <person name="Albert R."/>
            <person name="Binder M."/>
            <person name="Bloem J."/>
            <person name="Labutti K."/>
            <person name="Salamov A."/>
            <person name="Andreopoulos B."/>
            <person name="Baker S."/>
            <person name="Barry K."/>
            <person name="Bills G."/>
            <person name="Bluhm B."/>
            <person name="Cannon C."/>
            <person name="Castanera R."/>
            <person name="Culley D."/>
            <person name="Daum C."/>
            <person name="Ezra D."/>
            <person name="Gonzalez J."/>
            <person name="Henrissat B."/>
            <person name="Kuo A."/>
            <person name="Liang C."/>
            <person name="Lipzen A."/>
            <person name="Lutzoni F."/>
            <person name="Magnuson J."/>
            <person name="Mondo S."/>
            <person name="Nolan M."/>
            <person name="Ohm R."/>
            <person name="Pangilinan J."/>
            <person name="Park H.-J."/>
            <person name="Ramirez L."/>
            <person name="Alfaro M."/>
            <person name="Sun H."/>
            <person name="Tritt A."/>
            <person name="Yoshinaga Y."/>
            <person name="Zwiers L.-H."/>
            <person name="Turgeon B."/>
            <person name="Goodwin S."/>
            <person name="Spatafora J."/>
            <person name="Crous P."/>
            <person name="Grigoriev I."/>
        </authorList>
    </citation>
    <scope>NUCLEOTIDE SEQUENCE</scope>
    <source>
        <strain evidence="1">CBS 123094</strain>
    </source>
</reference>
<dbReference type="Proteomes" id="UP000799779">
    <property type="component" value="Unassembled WGS sequence"/>
</dbReference>
<evidence type="ECO:0000313" key="2">
    <source>
        <dbReference type="Proteomes" id="UP000799779"/>
    </source>
</evidence>
<proteinExistence type="predicted"/>
<keyword evidence="2" id="KW-1185">Reference proteome</keyword>
<name>A0A6A5W9J6_9PLEO</name>
<dbReference type="AlphaFoldDB" id="A0A6A5W9J6"/>
<protein>
    <submittedName>
        <fullName evidence="1">Uncharacterized protein</fullName>
    </submittedName>
</protein>
<evidence type="ECO:0000313" key="1">
    <source>
        <dbReference type="EMBL" id="KAF1998077.1"/>
    </source>
</evidence>